<evidence type="ECO:0000256" key="6">
    <source>
        <dbReference type="ARBA" id="ARBA00033409"/>
    </source>
</evidence>
<dbReference type="Gene3D" id="2.40.50.140">
    <property type="entry name" value="Nucleic acid-binding proteins"/>
    <property type="match status" value="1"/>
</dbReference>
<dbReference type="Proteomes" id="UP001156903">
    <property type="component" value="Unassembled WGS sequence"/>
</dbReference>
<keyword evidence="3 7" id="KW-0227">DNA damage</keyword>
<dbReference type="Gene3D" id="1.20.1440.120">
    <property type="entry name" value="Recombination protein O, C-terminal domain"/>
    <property type="match status" value="1"/>
</dbReference>
<evidence type="ECO:0000256" key="2">
    <source>
        <dbReference type="ARBA" id="ARBA00021310"/>
    </source>
</evidence>
<reference evidence="11" key="1">
    <citation type="journal article" date="2019" name="Int. J. Syst. Evol. Microbiol.">
        <title>The Global Catalogue of Microorganisms (GCM) 10K type strain sequencing project: providing services to taxonomists for standard genome sequencing and annotation.</title>
        <authorList>
            <consortium name="The Broad Institute Genomics Platform"/>
            <consortium name="The Broad Institute Genome Sequencing Center for Infectious Disease"/>
            <person name="Wu L."/>
            <person name="Ma J."/>
        </authorList>
    </citation>
    <scope>NUCLEOTIDE SEQUENCE [LARGE SCALE GENOMIC DNA]</scope>
    <source>
        <strain evidence="11">NBRC 109341</strain>
    </source>
</reference>
<evidence type="ECO:0000256" key="3">
    <source>
        <dbReference type="ARBA" id="ARBA00022763"/>
    </source>
</evidence>
<name>A0ABQ6C3B9_9BURK</name>
<accession>A0ABQ6C3B9</accession>
<evidence type="ECO:0000259" key="9">
    <source>
        <dbReference type="Pfam" id="PF11967"/>
    </source>
</evidence>
<dbReference type="InterPro" id="IPR022572">
    <property type="entry name" value="DNA_rep/recomb_RecO_N"/>
</dbReference>
<dbReference type="SUPFAM" id="SSF57863">
    <property type="entry name" value="ArfGap/RecO-like zinc finger"/>
    <property type="match status" value="1"/>
</dbReference>
<evidence type="ECO:0000256" key="1">
    <source>
        <dbReference type="ARBA" id="ARBA00007452"/>
    </source>
</evidence>
<dbReference type="PANTHER" id="PTHR33991:SF1">
    <property type="entry name" value="DNA REPAIR PROTEIN RECO"/>
    <property type="match status" value="1"/>
</dbReference>
<evidence type="ECO:0000313" key="10">
    <source>
        <dbReference type="EMBL" id="GLS13484.1"/>
    </source>
</evidence>
<comment type="function">
    <text evidence="7">Involved in DNA repair and RecF pathway recombination.</text>
</comment>
<dbReference type="Pfam" id="PF11967">
    <property type="entry name" value="RecO_N"/>
    <property type="match status" value="1"/>
</dbReference>
<feature type="domain" description="DNA replication/recombination mediator RecO N-terminal" evidence="9">
    <location>
        <begin position="7"/>
        <end position="77"/>
    </location>
</feature>
<evidence type="ECO:0000256" key="8">
    <source>
        <dbReference type="SAM" id="MobiDB-lite"/>
    </source>
</evidence>
<evidence type="ECO:0000256" key="7">
    <source>
        <dbReference type="HAMAP-Rule" id="MF_00201"/>
    </source>
</evidence>
<dbReference type="InterPro" id="IPR003717">
    <property type="entry name" value="RecO"/>
</dbReference>
<sequence length="274" mass="29820">MNKRVSEEAAFVLHRYDWSESSLILEVFSRHHGRIALVAKGVKKPTSQFRPVLLPLQPLSLSWGGDAEVRTLKSAQWQGGHVMPTGDALMAGSYLNELLMRLLARDDPHPALFDHYALAVELLAERSDATQLVLRAFELLLLRSVGLLPDLGREGSSLAVLDPDQAYTLRPEAGLSPLADEEAGQGLTGAQWLALDAAMAARDAFLATLRASMPVHTALRTQTRSLLHYHSGVRVFRTRQLMLDVQAMGRASSVPSPSDPAGPVVRPDASSPLP</sequence>
<dbReference type="RefSeq" id="WP_284306872.1">
    <property type="nucleotide sequence ID" value="NZ_BSPB01000005.1"/>
</dbReference>
<evidence type="ECO:0000313" key="11">
    <source>
        <dbReference type="Proteomes" id="UP001156903"/>
    </source>
</evidence>
<feature type="region of interest" description="Disordered" evidence="8">
    <location>
        <begin position="250"/>
        <end position="274"/>
    </location>
</feature>
<keyword evidence="5 7" id="KW-0234">DNA repair</keyword>
<keyword evidence="4 7" id="KW-0233">DNA recombination</keyword>
<protein>
    <recommendedName>
        <fullName evidence="2 7">DNA repair protein RecO</fullName>
    </recommendedName>
    <alternativeName>
        <fullName evidence="6 7">Recombination protein O</fullName>
    </alternativeName>
</protein>
<dbReference type="InterPro" id="IPR037278">
    <property type="entry name" value="ARFGAP/RecO"/>
</dbReference>
<dbReference type="InterPro" id="IPR012340">
    <property type="entry name" value="NA-bd_OB-fold"/>
</dbReference>
<evidence type="ECO:0000256" key="4">
    <source>
        <dbReference type="ARBA" id="ARBA00023172"/>
    </source>
</evidence>
<dbReference type="EMBL" id="BSPB01000005">
    <property type="protein sequence ID" value="GLS13484.1"/>
    <property type="molecule type" value="Genomic_DNA"/>
</dbReference>
<proteinExistence type="inferred from homology"/>
<dbReference type="PANTHER" id="PTHR33991">
    <property type="entry name" value="DNA REPAIR PROTEIN RECO"/>
    <property type="match status" value="1"/>
</dbReference>
<dbReference type="SUPFAM" id="SSF50249">
    <property type="entry name" value="Nucleic acid-binding proteins"/>
    <property type="match status" value="1"/>
</dbReference>
<dbReference type="InterPro" id="IPR042242">
    <property type="entry name" value="RecO_C"/>
</dbReference>
<dbReference type="HAMAP" id="MF_00201">
    <property type="entry name" value="RecO"/>
    <property type="match status" value="1"/>
</dbReference>
<dbReference type="NCBIfam" id="TIGR00613">
    <property type="entry name" value="reco"/>
    <property type="match status" value="1"/>
</dbReference>
<evidence type="ECO:0000256" key="5">
    <source>
        <dbReference type="ARBA" id="ARBA00023204"/>
    </source>
</evidence>
<organism evidence="10 11">
    <name type="scientific">Hydrogenophaga electricum</name>
    <dbReference type="NCBI Taxonomy" id="1230953"/>
    <lineage>
        <taxon>Bacteria</taxon>
        <taxon>Pseudomonadati</taxon>
        <taxon>Pseudomonadota</taxon>
        <taxon>Betaproteobacteria</taxon>
        <taxon>Burkholderiales</taxon>
        <taxon>Comamonadaceae</taxon>
        <taxon>Hydrogenophaga</taxon>
    </lineage>
</organism>
<dbReference type="Pfam" id="PF02565">
    <property type="entry name" value="RecO_C"/>
    <property type="match status" value="1"/>
</dbReference>
<comment type="caution">
    <text evidence="10">The sequence shown here is derived from an EMBL/GenBank/DDBJ whole genome shotgun (WGS) entry which is preliminary data.</text>
</comment>
<keyword evidence="11" id="KW-1185">Reference proteome</keyword>
<gene>
    <name evidence="7 10" type="primary">recO</name>
    <name evidence="10" type="ORF">GCM10007935_09140</name>
</gene>
<comment type="similarity">
    <text evidence="1 7">Belongs to the RecO family.</text>
</comment>